<proteinExistence type="predicted"/>
<accession>A0A8J7GLG9</accession>
<feature type="signal peptide" evidence="2">
    <location>
        <begin position="1"/>
        <end position="32"/>
    </location>
</feature>
<reference evidence="4" key="1">
    <citation type="submission" date="2020-11" db="EMBL/GenBank/DDBJ databases">
        <title>Sequencing the genomes of 1000 actinobacteria strains.</title>
        <authorList>
            <person name="Klenk H.-P."/>
        </authorList>
    </citation>
    <scope>NUCLEOTIDE SEQUENCE</scope>
    <source>
        <strain evidence="4">DSM 45356</strain>
    </source>
</reference>
<feature type="region of interest" description="Disordered" evidence="1">
    <location>
        <begin position="143"/>
        <end position="175"/>
    </location>
</feature>
<evidence type="ECO:0000256" key="1">
    <source>
        <dbReference type="SAM" id="MobiDB-lite"/>
    </source>
</evidence>
<dbReference type="Proteomes" id="UP000622552">
    <property type="component" value="Unassembled WGS sequence"/>
</dbReference>
<gene>
    <name evidence="4" type="ORF">IW245_006079</name>
</gene>
<name>A0A8J7GLG9_9ACTN</name>
<dbReference type="AlphaFoldDB" id="A0A8J7GLG9"/>
<dbReference type="InterPro" id="IPR013783">
    <property type="entry name" value="Ig-like_fold"/>
</dbReference>
<dbReference type="RefSeq" id="WP_197006496.1">
    <property type="nucleotide sequence ID" value="NZ_BONS01000006.1"/>
</dbReference>
<feature type="domain" description="Bacterial Ig-like" evidence="3">
    <location>
        <begin position="315"/>
        <end position="400"/>
    </location>
</feature>
<dbReference type="Pfam" id="PF16640">
    <property type="entry name" value="Big_3_5"/>
    <property type="match status" value="1"/>
</dbReference>
<feature type="compositionally biased region" description="Polar residues" evidence="1">
    <location>
        <begin position="158"/>
        <end position="167"/>
    </location>
</feature>
<evidence type="ECO:0000256" key="2">
    <source>
        <dbReference type="SAM" id="SignalP"/>
    </source>
</evidence>
<sequence length="506" mass="50799">MTTQTVRIRRAVRTAALCAVALVAVTPGSAHADWEDEYNYANDALLAADIAYADEAASADAAQAPRLAARSFALAGPGVLSAHAAAPAKLWYNGTEVTSGYYASSGDPAVSRYSAVMCGIYSAEAVPAGGDATGLFTMPTSHTRADPCGPGGRRVGSSHITSGSEVTPDSPDGQIVSTFPNKPANGLWGIYTVAIGPGDTVSALPGKVDAVLGIDKVAPTVTLTAPATGFHATTPSVVLTFTAADQPTLSGVAATECRNTLPAETAWVPCASGAPFALSAGNGPKRIELRVTDAAGNTAGTAVDGDATLSWDTTLTLTGTATVYGTPATLTATVATTGPAATGTVTFAEGTTVLGTGTLDATGKASVSVAGLAAGSHAVTATYAGDATHTGSTGTYTQVVTKAGSKLEADGAHLRIAQLSVTFSARLTAVDGTPLVGKTVAMSRNGVTYCTAVTDARGDAACTTRHLTIELLAWVILGGKYDATYAGDVNRTGATDKSDRAWLSIC</sequence>
<comment type="caution">
    <text evidence="4">The sequence shown here is derived from an EMBL/GenBank/DDBJ whole genome shotgun (WGS) entry which is preliminary data.</text>
</comment>
<feature type="chain" id="PRO_5035190519" description="Bacterial Ig-like domain-containing protein" evidence="2">
    <location>
        <begin position="33"/>
        <end position="506"/>
    </location>
</feature>
<dbReference type="EMBL" id="JADOUF010000001">
    <property type="protein sequence ID" value="MBG6139885.1"/>
    <property type="molecule type" value="Genomic_DNA"/>
</dbReference>
<protein>
    <recommendedName>
        <fullName evidence="3">Bacterial Ig-like domain-containing protein</fullName>
    </recommendedName>
</protein>
<organism evidence="4 5">
    <name type="scientific">Longispora fulva</name>
    <dbReference type="NCBI Taxonomy" id="619741"/>
    <lineage>
        <taxon>Bacteria</taxon>
        <taxon>Bacillati</taxon>
        <taxon>Actinomycetota</taxon>
        <taxon>Actinomycetes</taxon>
        <taxon>Micromonosporales</taxon>
        <taxon>Micromonosporaceae</taxon>
        <taxon>Longispora</taxon>
    </lineage>
</organism>
<evidence type="ECO:0000313" key="4">
    <source>
        <dbReference type="EMBL" id="MBG6139885.1"/>
    </source>
</evidence>
<dbReference type="GO" id="GO:0005975">
    <property type="term" value="P:carbohydrate metabolic process"/>
    <property type="evidence" value="ECO:0007669"/>
    <property type="project" value="UniProtKB-ARBA"/>
</dbReference>
<dbReference type="InterPro" id="IPR032109">
    <property type="entry name" value="Big_3_5"/>
</dbReference>
<keyword evidence="5" id="KW-1185">Reference proteome</keyword>
<evidence type="ECO:0000313" key="5">
    <source>
        <dbReference type="Proteomes" id="UP000622552"/>
    </source>
</evidence>
<keyword evidence="2" id="KW-0732">Signal</keyword>
<evidence type="ECO:0000259" key="3">
    <source>
        <dbReference type="Pfam" id="PF16640"/>
    </source>
</evidence>
<dbReference type="Gene3D" id="2.60.40.10">
    <property type="entry name" value="Immunoglobulins"/>
    <property type="match status" value="1"/>
</dbReference>